<reference evidence="3 4" key="1">
    <citation type="submission" date="2020-08" db="EMBL/GenBank/DDBJ databases">
        <title>Genome public.</title>
        <authorList>
            <person name="Liu C."/>
            <person name="Sun Q."/>
        </authorList>
    </citation>
    <scope>NUCLEOTIDE SEQUENCE [LARGE SCALE GENOMIC DNA]</scope>
    <source>
        <strain evidence="3 4">NSJ-35</strain>
    </source>
</reference>
<feature type="region of interest" description="Disordered" evidence="1">
    <location>
        <begin position="27"/>
        <end position="58"/>
    </location>
</feature>
<accession>A0ABR7EGW2</accession>
<sequence length="131" mass="13802">MMKKMIIFILTVVCVVCVFTACSCGRTDTPATSASSKPTTAVETGDPEPTATSHDREGETCLAGTIVDAEHMTVTIKDEKGNEVTFTKEGADVSGLENGLQIGNDICVYYTGQLDGTDASGVTVTRITDED</sequence>
<keyword evidence="4" id="KW-1185">Reference proteome</keyword>
<feature type="compositionally biased region" description="Low complexity" evidence="1">
    <location>
        <begin position="27"/>
        <end position="41"/>
    </location>
</feature>
<feature type="signal peptide" evidence="2">
    <location>
        <begin position="1"/>
        <end position="23"/>
    </location>
</feature>
<evidence type="ECO:0000256" key="2">
    <source>
        <dbReference type="SAM" id="SignalP"/>
    </source>
</evidence>
<proteinExistence type="predicted"/>
<protein>
    <recommendedName>
        <fullName evidence="5">DUF5666 domain-containing protein</fullName>
    </recommendedName>
</protein>
<name>A0ABR7EGW2_9FIRM</name>
<evidence type="ECO:0008006" key="5">
    <source>
        <dbReference type="Google" id="ProtNLM"/>
    </source>
</evidence>
<comment type="caution">
    <text evidence="3">The sequence shown here is derived from an EMBL/GenBank/DDBJ whole genome shotgun (WGS) entry which is preliminary data.</text>
</comment>
<dbReference type="EMBL" id="JACOON010000006">
    <property type="protein sequence ID" value="MBC5648993.1"/>
    <property type="molecule type" value="Genomic_DNA"/>
</dbReference>
<evidence type="ECO:0000313" key="4">
    <source>
        <dbReference type="Proteomes" id="UP000606889"/>
    </source>
</evidence>
<feature type="chain" id="PRO_5047050917" description="DUF5666 domain-containing protein" evidence="2">
    <location>
        <begin position="24"/>
        <end position="131"/>
    </location>
</feature>
<dbReference type="Proteomes" id="UP000606889">
    <property type="component" value="Unassembled WGS sequence"/>
</dbReference>
<organism evidence="3 4">
    <name type="scientific">Christensenella tenuis</name>
    <dbReference type="NCBI Taxonomy" id="2763033"/>
    <lineage>
        <taxon>Bacteria</taxon>
        <taxon>Bacillati</taxon>
        <taxon>Bacillota</taxon>
        <taxon>Clostridia</taxon>
        <taxon>Christensenellales</taxon>
        <taxon>Christensenellaceae</taxon>
        <taxon>Christensenella</taxon>
    </lineage>
</organism>
<evidence type="ECO:0000313" key="3">
    <source>
        <dbReference type="EMBL" id="MBC5648993.1"/>
    </source>
</evidence>
<dbReference type="PROSITE" id="PS51257">
    <property type="entry name" value="PROKAR_LIPOPROTEIN"/>
    <property type="match status" value="1"/>
</dbReference>
<keyword evidence="2" id="KW-0732">Signal</keyword>
<gene>
    <name evidence="3" type="ORF">H8S18_11650</name>
</gene>
<evidence type="ECO:0000256" key="1">
    <source>
        <dbReference type="SAM" id="MobiDB-lite"/>
    </source>
</evidence>
<dbReference type="RefSeq" id="WP_186858444.1">
    <property type="nucleotide sequence ID" value="NZ_JACOON010000006.1"/>
</dbReference>